<proteinExistence type="predicted"/>
<sequence length="70" mass="7740">MITYPLLPNESSIGVTAPSSGVQPELHDHLKQSIRQVEAEGFHLISGKRLGRSERQSQQTPQHVPVNLTI</sequence>
<dbReference type="Proteomes" id="UP001168694">
    <property type="component" value="Unassembled WGS sequence"/>
</dbReference>
<feature type="compositionally biased region" description="Polar residues" evidence="1">
    <location>
        <begin position="56"/>
        <end position="70"/>
    </location>
</feature>
<reference evidence="2" key="1">
    <citation type="submission" date="2023-06" db="EMBL/GenBank/DDBJ databases">
        <title>Draft Genome Sequences of Representative Paenibacillus Polymyxa, Bacillus cereus, Fictibacillus sp., and Brevibacillus agri Strains Isolated from Amazonian Dark Earth.</title>
        <authorList>
            <person name="Pellegrinetti T.A."/>
            <person name="Cunha I.C.M."/>
            <person name="Chaves M.G."/>
            <person name="Freitas A.S."/>
            <person name="Silva A.V.R."/>
            <person name="Tsai S.M."/>
            <person name="Mendes L.W."/>
        </authorList>
    </citation>
    <scope>NUCLEOTIDE SEQUENCE</scope>
    <source>
        <strain evidence="2">CENA-BCM004</strain>
    </source>
</reference>
<dbReference type="Gene3D" id="3.40.50.10740">
    <property type="entry name" value="Class I glutamine amidotransferase-like"/>
    <property type="match status" value="1"/>
</dbReference>
<name>A0ABT8E8G5_9BACL</name>
<keyword evidence="3" id="KW-1185">Reference proteome</keyword>
<evidence type="ECO:0000313" key="2">
    <source>
        <dbReference type="EMBL" id="MDN4074199.1"/>
    </source>
</evidence>
<dbReference type="InterPro" id="IPR027478">
    <property type="entry name" value="LdcA_N"/>
</dbReference>
<comment type="caution">
    <text evidence="2">The sequence shown here is derived from an EMBL/GenBank/DDBJ whole genome shotgun (WGS) entry which is preliminary data.</text>
</comment>
<gene>
    <name evidence="2" type="ORF">QYF49_14455</name>
</gene>
<accession>A0ABT8E8G5</accession>
<evidence type="ECO:0000313" key="3">
    <source>
        <dbReference type="Proteomes" id="UP001168694"/>
    </source>
</evidence>
<evidence type="ECO:0000256" key="1">
    <source>
        <dbReference type="SAM" id="MobiDB-lite"/>
    </source>
</evidence>
<protein>
    <submittedName>
        <fullName evidence="2">Uncharacterized protein</fullName>
    </submittedName>
</protein>
<dbReference type="EMBL" id="JAUHLN010000002">
    <property type="protein sequence ID" value="MDN4074199.1"/>
    <property type="molecule type" value="Genomic_DNA"/>
</dbReference>
<organism evidence="2 3">
    <name type="scientific">Fictibacillus terranigra</name>
    <dbReference type="NCBI Taxonomy" id="3058424"/>
    <lineage>
        <taxon>Bacteria</taxon>
        <taxon>Bacillati</taxon>
        <taxon>Bacillota</taxon>
        <taxon>Bacilli</taxon>
        <taxon>Bacillales</taxon>
        <taxon>Fictibacillaceae</taxon>
        <taxon>Fictibacillus</taxon>
    </lineage>
</organism>
<dbReference type="RefSeq" id="WP_290400269.1">
    <property type="nucleotide sequence ID" value="NZ_JAUHLN010000002.1"/>
</dbReference>
<feature type="region of interest" description="Disordered" evidence="1">
    <location>
        <begin position="49"/>
        <end position="70"/>
    </location>
</feature>